<dbReference type="SMART" id="SM00320">
    <property type="entry name" value="WD40"/>
    <property type="match status" value="8"/>
</dbReference>
<dbReference type="CDD" id="cd00200">
    <property type="entry name" value="WD40"/>
    <property type="match status" value="1"/>
</dbReference>
<name>A0A0V0IDZ0_SOLCH</name>
<evidence type="ECO:0000256" key="3">
    <source>
        <dbReference type="ARBA" id="ARBA00022737"/>
    </source>
</evidence>
<keyword evidence="3" id="KW-0677">Repeat</keyword>
<dbReference type="InterPro" id="IPR015943">
    <property type="entry name" value="WD40/YVTN_repeat-like_dom_sf"/>
</dbReference>
<feature type="repeat" description="WD" evidence="7">
    <location>
        <begin position="77"/>
        <end position="109"/>
    </location>
</feature>
<evidence type="ECO:0000256" key="4">
    <source>
        <dbReference type="ARBA" id="ARBA00023015"/>
    </source>
</evidence>
<dbReference type="SUPFAM" id="SSF50978">
    <property type="entry name" value="WD40 repeat-like"/>
    <property type="match status" value="1"/>
</dbReference>
<dbReference type="PANTHER" id="PTHR22846">
    <property type="entry name" value="WD40 REPEAT PROTEIN"/>
    <property type="match status" value="1"/>
</dbReference>
<evidence type="ECO:0000256" key="7">
    <source>
        <dbReference type="PROSITE-ProRule" id="PRU00221"/>
    </source>
</evidence>
<dbReference type="InterPro" id="IPR020472">
    <property type="entry name" value="WD40_PAC1"/>
</dbReference>
<reference evidence="8" key="1">
    <citation type="submission" date="2015-12" db="EMBL/GenBank/DDBJ databases">
        <title>Gene expression during late stages of embryo sac development: a critical building block for successful pollen-pistil interactions.</title>
        <authorList>
            <person name="Liu Y."/>
            <person name="Joly V."/>
            <person name="Sabar M."/>
            <person name="Matton D.P."/>
        </authorList>
    </citation>
    <scope>NUCLEOTIDE SEQUENCE</scope>
</reference>
<keyword evidence="2 7" id="KW-0853">WD repeat</keyword>
<feature type="repeat" description="WD" evidence="7">
    <location>
        <begin position="201"/>
        <end position="242"/>
    </location>
</feature>
<evidence type="ECO:0000256" key="5">
    <source>
        <dbReference type="ARBA" id="ARBA00023163"/>
    </source>
</evidence>
<dbReference type="FunFam" id="2.130.10.10:FF:000218">
    <property type="entry name" value="WD40 repeat-containing protein HOS15"/>
    <property type="match status" value="1"/>
</dbReference>
<feature type="repeat" description="WD" evidence="7">
    <location>
        <begin position="22"/>
        <end position="63"/>
    </location>
</feature>
<evidence type="ECO:0000256" key="2">
    <source>
        <dbReference type="ARBA" id="ARBA00022574"/>
    </source>
</evidence>
<dbReference type="Pfam" id="PF00400">
    <property type="entry name" value="WD40"/>
    <property type="match status" value="8"/>
</dbReference>
<keyword evidence="6" id="KW-0539">Nucleus</keyword>
<evidence type="ECO:0000256" key="6">
    <source>
        <dbReference type="ARBA" id="ARBA00023242"/>
    </source>
</evidence>
<dbReference type="InterPro" id="IPR001680">
    <property type="entry name" value="WD40_rpt"/>
</dbReference>
<dbReference type="PANTHER" id="PTHR22846:SF67">
    <property type="entry name" value="F-BOX-LIKE_WD REPEAT-CONTAINING PROTEIN TBL1XR1 ISOFORM X1"/>
    <property type="match status" value="1"/>
</dbReference>
<evidence type="ECO:0000256" key="1">
    <source>
        <dbReference type="ARBA" id="ARBA00004123"/>
    </source>
</evidence>
<dbReference type="Gene3D" id="2.130.10.10">
    <property type="entry name" value="YVTN repeat-like/Quinoprotein amine dehydrogenase"/>
    <property type="match status" value="1"/>
</dbReference>
<dbReference type="PROSITE" id="PS50294">
    <property type="entry name" value="WD_REPEATS_REGION"/>
    <property type="match status" value="5"/>
</dbReference>
<accession>A0A0V0IDZ0</accession>
<dbReference type="PROSITE" id="PS00678">
    <property type="entry name" value="WD_REPEATS_1"/>
    <property type="match status" value="2"/>
</dbReference>
<feature type="repeat" description="WD" evidence="7">
    <location>
        <begin position="118"/>
        <end position="159"/>
    </location>
</feature>
<dbReference type="EMBL" id="GEDG01007700">
    <property type="protein sequence ID" value="JAP30799.1"/>
    <property type="molecule type" value="Transcribed_RNA"/>
</dbReference>
<comment type="subcellular location">
    <subcellularLocation>
        <location evidence="1">Nucleus</location>
    </subcellularLocation>
</comment>
<dbReference type="AlphaFoldDB" id="A0A0V0IDZ0"/>
<dbReference type="InterPro" id="IPR045183">
    <property type="entry name" value="Ebi-like"/>
</dbReference>
<dbReference type="InterPro" id="IPR036322">
    <property type="entry name" value="WD40_repeat_dom_sf"/>
</dbReference>
<keyword evidence="4" id="KW-0805">Transcription regulation</keyword>
<dbReference type="PROSITE" id="PS50082">
    <property type="entry name" value="WD_REPEATS_2"/>
    <property type="match status" value="6"/>
</dbReference>
<feature type="repeat" description="WD" evidence="7">
    <location>
        <begin position="294"/>
        <end position="335"/>
    </location>
</feature>
<dbReference type="GO" id="GO:0006357">
    <property type="term" value="P:regulation of transcription by RNA polymerase II"/>
    <property type="evidence" value="ECO:0007669"/>
    <property type="project" value="TreeGrafter"/>
</dbReference>
<dbReference type="InterPro" id="IPR019775">
    <property type="entry name" value="WD40_repeat_CS"/>
</dbReference>
<protein>
    <submittedName>
        <fullName evidence="8">Putative F-box-like/WD repeat-containing protein TBL1XR1-like</fullName>
    </submittedName>
</protein>
<proteinExistence type="predicted"/>
<sequence length="370" mass="41301">MEKQQKEKEREQDRERNDVMVLEGHTSEVFVCAWSPKGSLLASGSGDATARIWTIGDGPCNSNIPNVLVLNHLESQATEENKGVTSLDWNSEGTLLATGSYDGQVRIWKRSGVLISTLNKHKGPIISLKWNKKGDYLLSGSIDTTVVVWNVKFGESKQQFDFHSGPLLDVAWRNNDSFASSSADNMIYVCKVGENKPVKTFSGHQNEINAIKWDPSGSLLVSCSDDTTVKIWSMKQDVCLHDFREHRKEIHTIKWSPTGAGTSNLNNQLLLASASFDSTVKLWDVELKRLLHSLNGHREPVYSIAFSPNGEYLASGSLDKCMNIWSMKEAKIVKTYNGDGCIFEVCWNKEGNKVAACFANKKVCVYDMRL</sequence>
<dbReference type="GO" id="GO:0003714">
    <property type="term" value="F:transcription corepressor activity"/>
    <property type="evidence" value="ECO:0007669"/>
    <property type="project" value="InterPro"/>
</dbReference>
<organism evidence="8">
    <name type="scientific">Solanum chacoense</name>
    <name type="common">Chaco potato</name>
    <dbReference type="NCBI Taxonomy" id="4108"/>
    <lineage>
        <taxon>Eukaryota</taxon>
        <taxon>Viridiplantae</taxon>
        <taxon>Streptophyta</taxon>
        <taxon>Embryophyta</taxon>
        <taxon>Tracheophyta</taxon>
        <taxon>Spermatophyta</taxon>
        <taxon>Magnoliopsida</taxon>
        <taxon>eudicotyledons</taxon>
        <taxon>Gunneridae</taxon>
        <taxon>Pentapetalae</taxon>
        <taxon>asterids</taxon>
        <taxon>lamiids</taxon>
        <taxon>Solanales</taxon>
        <taxon>Solanaceae</taxon>
        <taxon>Solanoideae</taxon>
        <taxon>Solaneae</taxon>
        <taxon>Solanum</taxon>
    </lineage>
</organism>
<dbReference type="PRINTS" id="PR00320">
    <property type="entry name" value="GPROTEINBRPT"/>
</dbReference>
<evidence type="ECO:0000313" key="8">
    <source>
        <dbReference type="EMBL" id="JAP30799.1"/>
    </source>
</evidence>
<dbReference type="GO" id="GO:0000118">
    <property type="term" value="C:histone deacetylase complex"/>
    <property type="evidence" value="ECO:0007669"/>
    <property type="project" value="TreeGrafter"/>
</dbReference>
<keyword evidence="5" id="KW-0804">Transcription</keyword>
<feature type="repeat" description="WD" evidence="7">
    <location>
        <begin position="243"/>
        <end position="293"/>
    </location>
</feature>